<dbReference type="InterPro" id="IPR051933">
    <property type="entry name" value="Resuscitation_pf_RpfB"/>
</dbReference>
<name>A0A4R1PXA9_9FIRM</name>
<gene>
    <name evidence="4" type="ORF">EV210_12133</name>
</gene>
<dbReference type="RefSeq" id="WP_132083392.1">
    <property type="nucleotide sequence ID" value="NZ_DALYTA010000038.1"/>
</dbReference>
<dbReference type="InterPro" id="IPR059180">
    <property type="entry name" value="3D_YorM"/>
</dbReference>
<keyword evidence="1 2" id="KW-0732">Signal</keyword>
<dbReference type="SUPFAM" id="SSF50685">
    <property type="entry name" value="Barwin-like endoglucanases"/>
    <property type="match status" value="1"/>
</dbReference>
<feature type="chain" id="PRO_5020973655" evidence="2">
    <location>
        <begin position="27"/>
        <end position="245"/>
    </location>
</feature>
<dbReference type="Pfam" id="PF06725">
    <property type="entry name" value="3D"/>
    <property type="match status" value="1"/>
</dbReference>
<dbReference type="EMBL" id="SLUI01000021">
    <property type="protein sequence ID" value="TCL32466.1"/>
    <property type="molecule type" value="Genomic_DNA"/>
</dbReference>
<organism evidence="4 5">
    <name type="scientific">Anaerospora hongkongensis</name>
    <dbReference type="NCBI Taxonomy" id="244830"/>
    <lineage>
        <taxon>Bacteria</taxon>
        <taxon>Bacillati</taxon>
        <taxon>Bacillota</taxon>
        <taxon>Negativicutes</taxon>
        <taxon>Selenomonadales</taxon>
        <taxon>Sporomusaceae</taxon>
        <taxon>Anaerospora</taxon>
    </lineage>
</organism>
<dbReference type="GO" id="GO:0019867">
    <property type="term" value="C:outer membrane"/>
    <property type="evidence" value="ECO:0007669"/>
    <property type="project" value="InterPro"/>
</dbReference>
<protein>
    <submittedName>
        <fullName evidence="4">3D (Asp-Asp-Asp) domain-containing protein</fullName>
    </submittedName>
</protein>
<dbReference type="AlphaFoldDB" id="A0A4R1PXA9"/>
<dbReference type="GO" id="GO:0009254">
    <property type="term" value="P:peptidoglycan turnover"/>
    <property type="evidence" value="ECO:0007669"/>
    <property type="project" value="InterPro"/>
</dbReference>
<comment type="caution">
    <text evidence="4">The sequence shown here is derived from an EMBL/GenBank/DDBJ whole genome shotgun (WGS) entry which is preliminary data.</text>
</comment>
<feature type="domain" description="3D" evidence="3">
    <location>
        <begin position="186"/>
        <end position="244"/>
    </location>
</feature>
<proteinExistence type="predicted"/>
<dbReference type="InterPro" id="IPR010611">
    <property type="entry name" value="3D_dom"/>
</dbReference>
<evidence type="ECO:0000256" key="1">
    <source>
        <dbReference type="ARBA" id="ARBA00022729"/>
    </source>
</evidence>
<reference evidence="4 5" key="1">
    <citation type="submission" date="2019-03" db="EMBL/GenBank/DDBJ databases">
        <title>Genomic Encyclopedia of Type Strains, Phase IV (KMG-IV): sequencing the most valuable type-strain genomes for metagenomic binning, comparative biology and taxonomic classification.</title>
        <authorList>
            <person name="Goeker M."/>
        </authorList>
    </citation>
    <scope>NUCLEOTIDE SEQUENCE [LARGE SCALE GENOMIC DNA]</scope>
    <source>
        <strain evidence="4 5">DSM 15969</strain>
    </source>
</reference>
<sequence length="245" mass="26284">MKKTIAALFVTVACSFVFSSLPAAHAATLEEQLAKAALESGNLNRIQELLNVKKQFDQGNKENLWSVIANTALQQLTAANGVSADDLANSNMSSQVENKLRQEMEKRVADTIKPYGNNLAALALLLNQNAALTPQAAVKNDSLAGAPDNYKKVLNMTATAYAPGALDNGKWGNLTYMGGKVRKGVAAVDPDVIPMGTRLWIEGYGEAVAEDQGSAIQGNRIDLAFNNRSEALNYGIQRVKAYVLE</sequence>
<evidence type="ECO:0000256" key="2">
    <source>
        <dbReference type="SAM" id="SignalP"/>
    </source>
</evidence>
<evidence type="ECO:0000313" key="4">
    <source>
        <dbReference type="EMBL" id="TCL32466.1"/>
    </source>
</evidence>
<dbReference type="OrthoDB" id="9798935at2"/>
<keyword evidence="5" id="KW-1185">Reference proteome</keyword>
<dbReference type="Gene3D" id="2.40.40.10">
    <property type="entry name" value="RlpA-like domain"/>
    <property type="match status" value="1"/>
</dbReference>
<dbReference type="GO" id="GO:0004553">
    <property type="term" value="F:hydrolase activity, hydrolyzing O-glycosyl compounds"/>
    <property type="evidence" value="ECO:0007669"/>
    <property type="project" value="InterPro"/>
</dbReference>
<accession>A0A4R1PXA9</accession>
<dbReference type="PANTHER" id="PTHR39160:SF4">
    <property type="entry name" value="RESUSCITATION-PROMOTING FACTOR RPFB"/>
    <property type="match status" value="1"/>
</dbReference>
<evidence type="ECO:0000259" key="3">
    <source>
        <dbReference type="Pfam" id="PF06725"/>
    </source>
</evidence>
<dbReference type="Proteomes" id="UP000295063">
    <property type="component" value="Unassembled WGS sequence"/>
</dbReference>
<evidence type="ECO:0000313" key="5">
    <source>
        <dbReference type="Proteomes" id="UP000295063"/>
    </source>
</evidence>
<dbReference type="CDD" id="cd14667">
    <property type="entry name" value="3D_containing_proteins"/>
    <property type="match status" value="1"/>
</dbReference>
<dbReference type="PANTHER" id="PTHR39160">
    <property type="entry name" value="CELL WALL-BINDING PROTEIN YOCH"/>
    <property type="match status" value="1"/>
</dbReference>
<feature type="signal peptide" evidence="2">
    <location>
        <begin position="1"/>
        <end position="26"/>
    </location>
</feature>
<dbReference type="InterPro" id="IPR036908">
    <property type="entry name" value="RlpA-like_sf"/>
</dbReference>